<name>A0AAD6FP42_9TELE</name>
<gene>
    <name evidence="1" type="ORF">JOQ06_012351</name>
</gene>
<dbReference type="EMBL" id="JAPTMU010000006">
    <property type="protein sequence ID" value="KAJ4942485.1"/>
    <property type="molecule type" value="Genomic_DNA"/>
</dbReference>
<feature type="non-terminal residue" evidence="1">
    <location>
        <position position="62"/>
    </location>
</feature>
<reference evidence="1" key="1">
    <citation type="submission" date="2022-11" db="EMBL/GenBank/DDBJ databases">
        <title>Chromosome-level genome of Pogonophryne albipinna.</title>
        <authorList>
            <person name="Jo E."/>
        </authorList>
    </citation>
    <scope>NUCLEOTIDE SEQUENCE</scope>
    <source>
        <strain evidence="1">SGF0006</strain>
        <tissue evidence="1">Muscle</tissue>
    </source>
</reference>
<organism evidence="1 2">
    <name type="scientific">Pogonophryne albipinna</name>
    <dbReference type="NCBI Taxonomy" id="1090488"/>
    <lineage>
        <taxon>Eukaryota</taxon>
        <taxon>Metazoa</taxon>
        <taxon>Chordata</taxon>
        <taxon>Craniata</taxon>
        <taxon>Vertebrata</taxon>
        <taxon>Euteleostomi</taxon>
        <taxon>Actinopterygii</taxon>
        <taxon>Neopterygii</taxon>
        <taxon>Teleostei</taxon>
        <taxon>Neoteleostei</taxon>
        <taxon>Acanthomorphata</taxon>
        <taxon>Eupercaria</taxon>
        <taxon>Perciformes</taxon>
        <taxon>Notothenioidei</taxon>
        <taxon>Pogonophryne</taxon>
    </lineage>
</organism>
<proteinExistence type="predicted"/>
<evidence type="ECO:0000313" key="2">
    <source>
        <dbReference type="Proteomes" id="UP001219934"/>
    </source>
</evidence>
<sequence>PVSPPPPASTPHLLPPFHCCSYLLSEQLPTLPKTEHTVTIHWFDVAFPLCPYSSDASTAAVT</sequence>
<dbReference type="AlphaFoldDB" id="A0AAD6FP42"/>
<comment type="caution">
    <text evidence="1">The sequence shown here is derived from an EMBL/GenBank/DDBJ whole genome shotgun (WGS) entry which is preliminary data.</text>
</comment>
<dbReference type="Proteomes" id="UP001219934">
    <property type="component" value="Unassembled WGS sequence"/>
</dbReference>
<feature type="non-terminal residue" evidence="1">
    <location>
        <position position="1"/>
    </location>
</feature>
<accession>A0AAD6FP42</accession>
<evidence type="ECO:0000313" key="1">
    <source>
        <dbReference type="EMBL" id="KAJ4942485.1"/>
    </source>
</evidence>
<keyword evidence="2" id="KW-1185">Reference proteome</keyword>
<protein>
    <submittedName>
        <fullName evidence="1">Uncharacterized protein</fullName>
    </submittedName>
</protein>